<gene>
    <name evidence="2" type="ORF">PLEPLA_LOCUS16715</name>
</gene>
<feature type="compositionally biased region" description="Polar residues" evidence="1">
    <location>
        <begin position="50"/>
        <end position="59"/>
    </location>
</feature>
<evidence type="ECO:0000313" key="2">
    <source>
        <dbReference type="EMBL" id="CAB1428741.1"/>
    </source>
</evidence>
<organism evidence="2 3">
    <name type="scientific">Pleuronectes platessa</name>
    <name type="common">European plaice</name>
    <dbReference type="NCBI Taxonomy" id="8262"/>
    <lineage>
        <taxon>Eukaryota</taxon>
        <taxon>Metazoa</taxon>
        <taxon>Chordata</taxon>
        <taxon>Craniata</taxon>
        <taxon>Vertebrata</taxon>
        <taxon>Euteleostomi</taxon>
        <taxon>Actinopterygii</taxon>
        <taxon>Neopterygii</taxon>
        <taxon>Teleostei</taxon>
        <taxon>Neoteleostei</taxon>
        <taxon>Acanthomorphata</taxon>
        <taxon>Carangaria</taxon>
        <taxon>Pleuronectiformes</taxon>
        <taxon>Pleuronectoidei</taxon>
        <taxon>Pleuronectidae</taxon>
        <taxon>Pleuronectes</taxon>
    </lineage>
</organism>
<keyword evidence="3" id="KW-1185">Reference proteome</keyword>
<feature type="compositionally biased region" description="Polar residues" evidence="1">
    <location>
        <begin position="21"/>
        <end position="32"/>
    </location>
</feature>
<protein>
    <submittedName>
        <fullName evidence="2">Uncharacterized protein</fullName>
    </submittedName>
</protein>
<reference evidence="2" key="1">
    <citation type="submission" date="2020-03" db="EMBL/GenBank/DDBJ databases">
        <authorList>
            <person name="Weist P."/>
        </authorList>
    </citation>
    <scope>NUCLEOTIDE SEQUENCE</scope>
</reference>
<dbReference type="AlphaFoldDB" id="A0A9N7UEH2"/>
<feature type="region of interest" description="Disordered" evidence="1">
    <location>
        <begin position="1"/>
        <end position="80"/>
    </location>
</feature>
<name>A0A9N7UEH2_PLEPL</name>
<evidence type="ECO:0000256" key="1">
    <source>
        <dbReference type="SAM" id="MobiDB-lite"/>
    </source>
</evidence>
<proteinExistence type="predicted"/>
<dbReference type="EMBL" id="CADEAL010001086">
    <property type="protein sequence ID" value="CAB1428741.1"/>
    <property type="molecule type" value="Genomic_DNA"/>
</dbReference>
<dbReference type="Proteomes" id="UP001153269">
    <property type="component" value="Unassembled WGS sequence"/>
</dbReference>
<feature type="compositionally biased region" description="Basic and acidic residues" evidence="1">
    <location>
        <begin position="7"/>
        <end position="20"/>
    </location>
</feature>
<accession>A0A9N7UEH2</accession>
<evidence type="ECO:0000313" key="3">
    <source>
        <dbReference type="Proteomes" id="UP001153269"/>
    </source>
</evidence>
<sequence length="80" mass="8698">MRMTHPRRSDIVCARRKDTSSPRCGSSITSTAAPRAPLSAQSTHREAACTESSPNQQTCRPLWKPSALLHPTARNTSPPS</sequence>
<comment type="caution">
    <text evidence="2">The sequence shown here is derived from an EMBL/GenBank/DDBJ whole genome shotgun (WGS) entry which is preliminary data.</text>
</comment>